<organism evidence="1 2">
    <name type="scientific">Linderina macrospora</name>
    <dbReference type="NCBI Taxonomy" id="4868"/>
    <lineage>
        <taxon>Eukaryota</taxon>
        <taxon>Fungi</taxon>
        <taxon>Fungi incertae sedis</taxon>
        <taxon>Zoopagomycota</taxon>
        <taxon>Kickxellomycotina</taxon>
        <taxon>Kickxellomycetes</taxon>
        <taxon>Kickxellales</taxon>
        <taxon>Kickxellaceae</taxon>
        <taxon>Linderina</taxon>
    </lineage>
</organism>
<gene>
    <name evidence="1" type="ORF">FBU59_000706</name>
</gene>
<dbReference type="EMBL" id="JANBPW010000214">
    <property type="protein sequence ID" value="KAJ1950389.1"/>
    <property type="molecule type" value="Genomic_DNA"/>
</dbReference>
<dbReference type="Proteomes" id="UP001150603">
    <property type="component" value="Unassembled WGS sequence"/>
</dbReference>
<name>A0ACC1JG95_9FUNG</name>
<protein>
    <submittedName>
        <fullName evidence="1">Uncharacterized protein</fullName>
    </submittedName>
</protein>
<sequence>MPSPLEQWYFQIPPVTRFYITAVCLLTIATQFGWVSWFQLFYNYEYTFYKGQYWRLLTTFLYFGNFSLDWLLNMYFVIQYSRDLEEGSFLNRPADFFWLLILVCSTLLGVASIADITFLASPLNFTLTYIWARQYSYMAISFLGLFTFSAPYLPWVMAGFSSLVGNRWPVSDMVGIAVGHVFWFLEEEWPRRPESGGCRILKAPRALCRFFGQDVDEEEGEGEPVDIPALQPERAVGEDTTAPQMQAGSDLPPAYGETPSEKPDHFASLSSSWEADPAEDQGSASTSSHSK</sequence>
<keyword evidence="2" id="KW-1185">Reference proteome</keyword>
<evidence type="ECO:0000313" key="2">
    <source>
        <dbReference type="Proteomes" id="UP001150603"/>
    </source>
</evidence>
<comment type="caution">
    <text evidence="1">The sequence shown here is derived from an EMBL/GenBank/DDBJ whole genome shotgun (WGS) entry which is preliminary data.</text>
</comment>
<accession>A0ACC1JG95</accession>
<proteinExistence type="predicted"/>
<evidence type="ECO:0000313" key="1">
    <source>
        <dbReference type="EMBL" id="KAJ1950389.1"/>
    </source>
</evidence>
<reference evidence="1" key="1">
    <citation type="submission" date="2022-07" db="EMBL/GenBank/DDBJ databases">
        <title>Phylogenomic reconstructions and comparative analyses of Kickxellomycotina fungi.</title>
        <authorList>
            <person name="Reynolds N.K."/>
            <person name="Stajich J.E."/>
            <person name="Barry K."/>
            <person name="Grigoriev I.V."/>
            <person name="Crous P."/>
            <person name="Smith M.E."/>
        </authorList>
    </citation>
    <scope>NUCLEOTIDE SEQUENCE</scope>
    <source>
        <strain evidence="1">NRRL 5244</strain>
    </source>
</reference>